<dbReference type="InterPro" id="IPR011761">
    <property type="entry name" value="ATP-grasp"/>
</dbReference>
<keyword evidence="7" id="KW-1185">Reference proteome</keyword>
<dbReference type="PANTHER" id="PTHR43585:SF2">
    <property type="entry name" value="ATP-GRASP ENZYME FSQD"/>
    <property type="match status" value="1"/>
</dbReference>
<keyword evidence="3 4" id="KW-0067">ATP-binding</keyword>
<evidence type="ECO:0000313" key="6">
    <source>
        <dbReference type="EMBL" id="MDS1271605.1"/>
    </source>
</evidence>
<sequence>MMHILLVGFNSGVLQALHDIEQPPRVTVVEEKDLWNNKNLDAKRKKFGNIDDVVIAEYQKRADVTIDPNSVRGVDAVLPGLEYAVPTAAGIADQLGLPGAGVTAARTLCNKLRLREATERQGMLAPEYRRINSAQELQEFLANGPCVLKPAERQASLGVVKLTPGDDPQTAWTESVHADEGVQLANREFDWSYMVERELPGEEFSTEALVQDGRVVFVNVTYKTIAGGRYPVEMGHAISSLPPSAVWRDRVQQLADAVSFQSGIMHAEWIGDVERAVLVECAGRPPGDKIMDLIGLAWGFDPTEAWMRILAGDTVELPAAPNRSAAISYISSDPGQIELIDGVDEVAAIPGVVSVEMTKSPGDEVAALRSSWERAGHVIGVGTDTTSASETAARAAHGITISTKESA</sequence>
<dbReference type="PANTHER" id="PTHR43585">
    <property type="entry name" value="FUMIPYRROLE BIOSYNTHESIS PROTEIN C"/>
    <property type="match status" value="1"/>
</dbReference>
<evidence type="ECO:0000256" key="4">
    <source>
        <dbReference type="PROSITE-ProRule" id="PRU00409"/>
    </source>
</evidence>
<dbReference type="Proteomes" id="UP001250214">
    <property type="component" value="Unassembled WGS sequence"/>
</dbReference>
<dbReference type="InterPro" id="IPR052032">
    <property type="entry name" value="ATP-dep_AA_Ligase"/>
</dbReference>
<feature type="domain" description="ATP-grasp" evidence="5">
    <location>
        <begin position="115"/>
        <end position="311"/>
    </location>
</feature>
<gene>
    <name evidence="6" type="ORF">RIF23_15020</name>
</gene>
<accession>A0ABU2H9T5</accession>
<evidence type="ECO:0000313" key="7">
    <source>
        <dbReference type="Proteomes" id="UP001250214"/>
    </source>
</evidence>
<dbReference type="Pfam" id="PF18603">
    <property type="entry name" value="LAL_C2"/>
    <property type="match status" value="1"/>
</dbReference>
<dbReference type="Gene3D" id="3.30.470.20">
    <property type="entry name" value="ATP-grasp fold, B domain"/>
    <property type="match status" value="1"/>
</dbReference>
<evidence type="ECO:0000256" key="1">
    <source>
        <dbReference type="ARBA" id="ARBA00022598"/>
    </source>
</evidence>
<dbReference type="PROSITE" id="PS50975">
    <property type="entry name" value="ATP_GRASP"/>
    <property type="match status" value="1"/>
</dbReference>
<keyword evidence="2 4" id="KW-0547">Nucleotide-binding</keyword>
<dbReference type="Pfam" id="PF13535">
    <property type="entry name" value="ATP-grasp_4"/>
    <property type="match status" value="1"/>
</dbReference>
<evidence type="ECO:0000256" key="2">
    <source>
        <dbReference type="ARBA" id="ARBA00022741"/>
    </source>
</evidence>
<dbReference type="SUPFAM" id="SSF56059">
    <property type="entry name" value="Glutathione synthetase ATP-binding domain-like"/>
    <property type="match status" value="1"/>
</dbReference>
<organism evidence="6 7">
    <name type="scientific">Lipingzhangella rawalii</name>
    <dbReference type="NCBI Taxonomy" id="2055835"/>
    <lineage>
        <taxon>Bacteria</taxon>
        <taxon>Bacillati</taxon>
        <taxon>Actinomycetota</taxon>
        <taxon>Actinomycetes</taxon>
        <taxon>Streptosporangiales</taxon>
        <taxon>Nocardiopsidaceae</taxon>
        <taxon>Lipingzhangella</taxon>
    </lineage>
</organism>
<dbReference type="InterPro" id="IPR040570">
    <property type="entry name" value="LAL_C2"/>
</dbReference>
<proteinExistence type="predicted"/>
<protein>
    <submittedName>
        <fullName evidence="6">ATP-grasp domain-containing protein</fullName>
    </submittedName>
</protein>
<dbReference type="EMBL" id="JAVLVT010000006">
    <property type="protein sequence ID" value="MDS1271605.1"/>
    <property type="molecule type" value="Genomic_DNA"/>
</dbReference>
<dbReference type="RefSeq" id="WP_310913151.1">
    <property type="nucleotide sequence ID" value="NZ_JAVLVT010000006.1"/>
</dbReference>
<reference evidence="7" key="1">
    <citation type="submission" date="2023-07" db="EMBL/GenBank/DDBJ databases">
        <title>Novel species in the genus Lipingzhangella isolated from Sambhar Salt Lake.</title>
        <authorList>
            <person name="Jiya N."/>
            <person name="Kajale S."/>
            <person name="Sharma A."/>
        </authorList>
    </citation>
    <scope>NUCLEOTIDE SEQUENCE [LARGE SCALE GENOMIC DNA]</scope>
    <source>
        <strain evidence="7">LS1_29</strain>
    </source>
</reference>
<comment type="caution">
    <text evidence="6">The sequence shown here is derived from an EMBL/GenBank/DDBJ whole genome shotgun (WGS) entry which is preliminary data.</text>
</comment>
<name>A0ABU2H9T5_9ACTN</name>
<evidence type="ECO:0000259" key="5">
    <source>
        <dbReference type="PROSITE" id="PS50975"/>
    </source>
</evidence>
<keyword evidence="1" id="KW-0436">Ligase</keyword>
<dbReference type="Gene3D" id="3.40.50.20">
    <property type="match status" value="1"/>
</dbReference>
<evidence type="ECO:0000256" key="3">
    <source>
        <dbReference type="ARBA" id="ARBA00022840"/>
    </source>
</evidence>